<dbReference type="PROSITE" id="PS00063">
    <property type="entry name" value="ALDOKETO_REDUCTASE_3"/>
    <property type="match status" value="1"/>
</dbReference>
<dbReference type="InterPro" id="IPR023210">
    <property type="entry name" value="NADP_OxRdtase_dom"/>
</dbReference>
<feature type="active site" description="Proton donor" evidence="2">
    <location>
        <position position="96"/>
    </location>
</feature>
<feature type="binding site" evidence="3">
    <location>
        <position position="158"/>
    </location>
    <ligand>
        <name>substrate</name>
    </ligand>
</feature>
<evidence type="ECO:0000313" key="7">
    <source>
        <dbReference type="Proteomes" id="UP001497472"/>
    </source>
</evidence>
<dbReference type="AlphaFoldDB" id="A0AAV1JHW8"/>
<dbReference type="EMBL" id="CAVLEF010000011">
    <property type="protein sequence ID" value="CAK1549069.1"/>
    <property type="molecule type" value="Genomic_DNA"/>
</dbReference>
<reference evidence="6 7" key="1">
    <citation type="submission" date="2023-11" db="EMBL/GenBank/DDBJ databases">
        <authorList>
            <person name="Okamura Y."/>
        </authorList>
    </citation>
    <scope>NUCLEOTIDE SEQUENCE [LARGE SCALE GENOMIC DNA]</scope>
</reference>
<proteinExistence type="predicted"/>
<dbReference type="CDD" id="cd19116">
    <property type="entry name" value="AKR_AKR2E1-5"/>
    <property type="match status" value="1"/>
</dbReference>
<dbReference type="PRINTS" id="PR00069">
    <property type="entry name" value="ALDKETRDTASE"/>
</dbReference>
<dbReference type="Proteomes" id="UP001497472">
    <property type="component" value="Unassembled WGS sequence"/>
</dbReference>
<dbReference type="InterPro" id="IPR018170">
    <property type="entry name" value="Aldo/ket_reductase_CS"/>
</dbReference>
<gene>
    <name evidence="6" type="ORF">LNINA_LOCUS8405</name>
</gene>
<protein>
    <recommendedName>
        <fullName evidence="5">NADP-dependent oxidoreductase domain-containing protein</fullName>
    </recommendedName>
</protein>
<keyword evidence="7" id="KW-1185">Reference proteome</keyword>
<dbReference type="InterPro" id="IPR044488">
    <property type="entry name" value="AKR2E"/>
</dbReference>
<evidence type="ECO:0000256" key="4">
    <source>
        <dbReference type="PIRSR" id="PIRSR000097-3"/>
    </source>
</evidence>
<feature type="domain" description="NADP-dependent oxidoreductase" evidence="5">
    <location>
        <begin position="54"/>
        <end position="327"/>
    </location>
</feature>
<dbReference type="PIRSF" id="PIRSF000097">
    <property type="entry name" value="AKR"/>
    <property type="match status" value="1"/>
</dbReference>
<sequence length="361" mass="41256">MKLKLFTKRHAHASGGSQQKDNNVNSACALFLMGDSSEDVLKLKLNNGNEMPAIALGTHLGFDEHGMVHSSNKELRDIILRAIELGYRHFDTASVYETEGEIGEAICMKIKEGEIEREDVFVTTKLWNTNHNREQVPTALRDTLEKMGLNYVDLYLMHWPIGLNEDYTHSDVDYMETWRGLEDAQRLGLTKGIGVSNFNSTQLKRVVEEGSIKPAVLQIENHPQITQQELVDYAHEQDIVVMGYSPLGSLVKRYGVQLPGPKINDPILTGIARKYGKTTPQVVLRWLVDRNIVPIVKTIKVHRLKENMDIFDFRLKEDEIAAISNFDEHKRYTCPSFWQNHPNYPFEKVDDPIPDPFLTKK</sequence>
<dbReference type="PANTHER" id="PTHR11732">
    <property type="entry name" value="ALDO/KETO REDUCTASE"/>
    <property type="match status" value="1"/>
</dbReference>
<dbReference type="Pfam" id="PF00248">
    <property type="entry name" value="Aldo_ket_red"/>
    <property type="match status" value="1"/>
</dbReference>
<accession>A0AAV1JHW8</accession>
<dbReference type="PROSITE" id="PS00062">
    <property type="entry name" value="ALDOKETO_REDUCTASE_2"/>
    <property type="match status" value="1"/>
</dbReference>
<evidence type="ECO:0000256" key="1">
    <source>
        <dbReference type="ARBA" id="ARBA00023002"/>
    </source>
</evidence>
<name>A0AAV1JHW8_9NEOP</name>
<evidence type="ECO:0000259" key="5">
    <source>
        <dbReference type="Pfam" id="PF00248"/>
    </source>
</evidence>
<dbReference type="GO" id="GO:0016616">
    <property type="term" value="F:oxidoreductase activity, acting on the CH-OH group of donors, NAD or NADP as acceptor"/>
    <property type="evidence" value="ECO:0007669"/>
    <property type="project" value="UniProtKB-ARBA"/>
</dbReference>
<dbReference type="FunFam" id="3.20.20.100:FF:000002">
    <property type="entry name" value="2,5-diketo-D-gluconic acid reductase A"/>
    <property type="match status" value="1"/>
</dbReference>
<organism evidence="6 7">
    <name type="scientific">Leptosia nina</name>
    <dbReference type="NCBI Taxonomy" id="320188"/>
    <lineage>
        <taxon>Eukaryota</taxon>
        <taxon>Metazoa</taxon>
        <taxon>Ecdysozoa</taxon>
        <taxon>Arthropoda</taxon>
        <taxon>Hexapoda</taxon>
        <taxon>Insecta</taxon>
        <taxon>Pterygota</taxon>
        <taxon>Neoptera</taxon>
        <taxon>Endopterygota</taxon>
        <taxon>Lepidoptera</taxon>
        <taxon>Glossata</taxon>
        <taxon>Ditrysia</taxon>
        <taxon>Papilionoidea</taxon>
        <taxon>Pieridae</taxon>
        <taxon>Pierinae</taxon>
        <taxon>Leptosia</taxon>
    </lineage>
</organism>
<dbReference type="Gene3D" id="3.20.20.100">
    <property type="entry name" value="NADP-dependent oxidoreductase domain"/>
    <property type="match status" value="1"/>
</dbReference>
<keyword evidence="1" id="KW-0560">Oxidoreductase</keyword>
<comment type="caution">
    <text evidence="6">The sequence shown here is derived from an EMBL/GenBank/DDBJ whole genome shotgun (WGS) entry which is preliminary data.</text>
</comment>
<evidence type="ECO:0000256" key="3">
    <source>
        <dbReference type="PIRSR" id="PIRSR000097-2"/>
    </source>
</evidence>
<dbReference type="InterPro" id="IPR020471">
    <property type="entry name" value="AKR"/>
</dbReference>
<evidence type="ECO:0000256" key="2">
    <source>
        <dbReference type="PIRSR" id="PIRSR000097-1"/>
    </source>
</evidence>
<dbReference type="PROSITE" id="PS00798">
    <property type="entry name" value="ALDOKETO_REDUCTASE_1"/>
    <property type="match status" value="1"/>
</dbReference>
<evidence type="ECO:0000313" key="6">
    <source>
        <dbReference type="EMBL" id="CAK1549069.1"/>
    </source>
</evidence>
<dbReference type="SUPFAM" id="SSF51430">
    <property type="entry name" value="NAD(P)-linked oxidoreductase"/>
    <property type="match status" value="1"/>
</dbReference>
<feature type="site" description="Lowers pKa of active site Tyr" evidence="4">
    <location>
        <position position="125"/>
    </location>
</feature>
<dbReference type="InterPro" id="IPR036812">
    <property type="entry name" value="NAD(P)_OxRdtase_dom_sf"/>
</dbReference>